<proteinExistence type="predicted"/>
<organism evidence="2 3">
    <name type="scientific">Clostridium gelidum</name>
    <dbReference type="NCBI Taxonomy" id="704125"/>
    <lineage>
        <taxon>Bacteria</taxon>
        <taxon>Bacillati</taxon>
        <taxon>Bacillota</taxon>
        <taxon>Clostridia</taxon>
        <taxon>Eubacteriales</taxon>
        <taxon>Clostridiaceae</taxon>
        <taxon>Clostridium</taxon>
    </lineage>
</organism>
<sequence length="61" mass="7206">MDSHFLDKLKWNNLPLRGFNSLFSNAAYTNMYPISIFGYTVSIVSVQLNTKYKCKFKCRYQ</sequence>
<evidence type="ECO:0000313" key="2">
    <source>
        <dbReference type="EMBL" id="BCZ47426.1"/>
    </source>
</evidence>
<keyword evidence="1" id="KW-0812">Transmembrane</keyword>
<dbReference type="Proteomes" id="UP000824633">
    <property type="component" value="Chromosome"/>
</dbReference>
<evidence type="ECO:0000313" key="3">
    <source>
        <dbReference type="Proteomes" id="UP000824633"/>
    </source>
</evidence>
<accession>A0ABM7T6V7</accession>
<gene>
    <name evidence="2" type="ORF">psyc5s11_34930</name>
</gene>
<feature type="transmembrane region" description="Helical" evidence="1">
    <location>
        <begin position="31"/>
        <end position="50"/>
    </location>
</feature>
<protein>
    <submittedName>
        <fullName evidence="2">Uncharacterized protein</fullName>
    </submittedName>
</protein>
<reference evidence="3" key="1">
    <citation type="submission" date="2021-07" db="EMBL/GenBank/DDBJ databases">
        <title>Complete genome sequencing of a Clostridium isolate.</title>
        <authorList>
            <person name="Ueki A."/>
            <person name="Tonouchi A."/>
        </authorList>
    </citation>
    <scope>NUCLEOTIDE SEQUENCE [LARGE SCALE GENOMIC DNA]</scope>
    <source>
        <strain evidence="3">C5S11</strain>
    </source>
</reference>
<keyword evidence="1" id="KW-0472">Membrane</keyword>
<evidence type="ECO:0000256" key="1">
    <source>
        <dbReference type="SAM" id="Phobius"/>
    </source>
</evidence>
<dbReference type="EMBL" id="AP024849">
    <property type="protein sequence ID" value="BCZ47426.1"/>
    <property type="molecule type" value="Genomic_DNA"/>
</dbReference>
<keyword evidence="1" id="KW-1133">Transmembrane helix</keyword>
<keyword evidence="3" id="KW-1185">Reference proteome</keyword>
<name>A0ABM7T6V7_9CLOT</name>